<evidence type="ECO:0000313" key="1">
    <source>
        <dbReference type="EMBL" id="AUX25337.1"/>
    </source>
</evidence>
<organism evidence="1 2">
    <name type="scientific">Sorangium cellulosum</name>
    <name type="common">Polyangium cellulosum</name>
    <dbReference type="NCBI Taxonomy" id="56"/>
    <lineage>
        <taxon>Bacteria</taxon>
        <taxon>Pseudomonadati</taxon>
        <taxon>Myxococcota</taxon>
        <taxon>Polyangia</taxon>
        <taxon>Polyangiales</taxon>
        <taxon>Polyangiaceae</taxon>
        <taxon>Sorangium</taxon>
    </lineage>
</organism>
<dbReference type="OrthoDB" id="5514668at2"/>
<dbReference type="EMBL" id="CP012670">
    <property type="protein sequence ID" value="AUX25337.1"/>
    <property type="molecule type" value="Genomic_DNA"/>
</dbReference>
<name>A0A4P2Q751_SORCE</name>
<evidence type="ECO:0000313" key="2">
    <source>
        <dbReference type="Proteomes" id="UP000295781"/>
    </source>
</evidence>
<dbReference type="Proteomes" id="UP000295781">
    <property type="component" value="Chromosome"/>
</dbReference>
<accession>A0A4P2Q751</accession>
<protein>
    <submittedName>
        <fullName evidence="1">Uncharacterized protein</fullName>
    </submittedName>
</protein>
<gene>
    <name evidence="1" type="ORF">SOCEGT47_058810</name>
</gene>
<proteinExistence type="predicted"/>
<sequence length="119" mass="13212">MGYAHAVRERDPHHVAIDRELHVEYRDPSDFDRIAFALRALDRLRPKRMTVAVYSAVSTLRVERGRNLQRGEGGSWAIVGIPPHASREHIAYALAELAGVEAVPYAVQSLLAAERASDA</sequence>
<reference evidence="1 2" key="1">
    <citation type="submission" date="2015-09" db="EMBL/GenBank/DDBJ databases">
        <title>Sorangium comparison.</title>
        <authorList>
            <person name="Zaburannyi N."/>
            <person name="Bunk B."/>
            <person name="Overmann J."/>
            <person name="Mueller R."/>
        </authorList>
    </citation>
    <scope>NUCLEOTIDE SEQUENCE [LARGE SCALE GENOMIC DNA]</scope>
    <source>
        <strain evidence="1 2">So ceGT47</strain>
    </source>
</reference>
<dbReference type="AlphaFoldDB" id="A0A4P2Q751"/>